<feature type="region of interest" description="Disordered" evidence="1">
    <location>
        <begin position="1"/>
        <end position="86"/>
    </location>
</feature>
<feature type="compositionally biased region" description="Polar residues" evidence="1">
    <location>
        <begin position="33"/>
        <end position="43"/>
    </location>
</feature>
<dbReference type="AlphaFoldDB" id="A0AAW2ET60"/>
<comment type="caution">
    <text evidence="2">The sequence shown here is derived from an EMBL/GenBank/DDBJ whole genome shotgun (WGS) entry which is preliminary data.</text>
</comment>
<evidence type="ECO:0000256" key="1">
    <source>
        <dbReference type="SAM" id="MobiDB-lite"/>
    </source>
</evidence>
<gene>
    <name evidence="2" type="ORF">PUN28_015457</name>
</gene>
<dbReference type="EMBL" id="JADYXP020000017">
    <property type="protein sequence ID" value="KAL0106948.1"/>
    <property type="molecule type" value="Genomic_DNA"/>
</dbReference>
<dbReference type="Proteomes" id="UP001430953">
    <property type="component" value="Unassembled WGS sequence"/>
</dbReference>
<name>A0AAW2ET60_9HYME</name>
<proteinExistence type="predicted"/>
<sequence>MKTQRGPVSENNGKRRKTRALRIENADVMNGARRSSVSAQTGRISRHVTEDLPLSSRKLARGEKNLGDNVISRDNGEEKKKREREKKEKNYRFHYSWINLTQRVIFVRNINSRPFIAEPDISREATTIFFDFQRRCFSRRGVFAASENLPPIRE</sequence>
<accession>A0AAW2ET60</accession>
<feature type="compositionally biased region" description="Basic and acidic residues" evidence="1">
    <location>
        <begin position="74"/>
        <end position="86"/>
    </location>
</feature>
<protein>
    <submittedName>
        <fullName evidence="2">Uncharacterized protein</fullName>
    </submittedName>
</protein>
<organism evidence="2 3">
    <name type="scientific">Cardiocondyla obscurior</name>
    <dbReference type="NCBI Taxonomy" id="286306"/>
    <lineage>
        <taxon>Eukaryota</taxon>
        <taxon>Metazoa</taxon>
        <taxon>Ecdysozoa</taxon>
        <taxon>Arthropoda</taxon>
        <taxon>Hexapoda</taxon>
        <taxon>Insecta</taxon>
        <taxon>Pterygota</taxon>
        <taxon>Neoptera</taxon>
        <taxon>Endopterygota</taxon>
        <taxon>Hymenoptera</taxon>
        <taxon>Apocrita</taxon>
        <taxon>Aculeata</taxon>
        <taxon>Formicoidea</taxon>
        <taxon>Formicidae</taxon>
        <taxon>Myrmicinae</taxon>
        <taxon>Cardiocondyla</taxon>
    </lineage>
</organism>
<evidence type="ECO:0000313" key="3">
    <source>
        <dbReference type="Proteomes" id="UP001430953"/>
    </source>
</evidence>
<keyword evidence="3" id="KW-1185">Reference proteome</keyword>
<evidence type="ECO:0000313" key="2">
    <source>
        <dbReference type="EMBL" id="KAL0106948.1"/>
    </source>
</evidence>
<reference evidence="2 3" key="1">
    <citation type="submission" date="2023-03" db="EMBL/GenBank/DDBJ databases">
        <title>High recombination rates correlate with genetic variation in Cardiocondyla obscurior ants.</title>
        <authorList>
            <person name="Errbii M."/>
        </authorList>
    </citation>
    <scope>NUCLEOTIDE SEQUENCE [LARGE SCALE GENOMIC DNA]</scope>
    <source>
        <strain evidence="2">Alpha-2009</strain>
        <tissue evidence="2">Whole body</tissue>
    </source>
</reference>